<feature type="compositionally biased region" description="Low complexity" evidence="1">
    <location>
        <begin position="147"/>
        <end position="163"/>
    </location>
</feature>
<dbReference type="Proteomes" id="UP000264779">
    <property type="component" value="Unassembled WGS sequence"/>
</dbReference>
<feature type="region of interest" description="Disordered" evidence="1">
    <location>
        <begin position="136"/>
        <end position="186"/>
    </location>
</feature>
<dbReference type="EMBL" id="DONK01000162">
    <property type="protein sequence ID" value="HBU51779.1"/>
    <property type="molecule type" value="Genomic_DNA"/>
</dbReference>
<dbReference type="AlphaFoldDB" id="A0A358DZT0"/>
<organism evidence="2 3">
    <name type="scientific">Alteromonas australica</name>
    <dbReference type="NCBI Taxonomy" id="589873"/>
    <lineage>
        <taxon>Bacteria</taxon>
        <taxon>Pseudomonadati</taxon>
        <taxon>Pseudomonadota</taxon>
        <taxon>Gammaproteobacteria</taxon>
        <taxon>Alteromonadales</taxon>
        <taxon>Alteromonadaceae</taxon>
        <taxon>Alteromonas/Salinimonas group</taxon>
        <taxon>Alteromonas</taxon>
    </lineage>
</organism>
<name>A0A358DZT0_9ALTE</name>
<protein>
    <submittedName>
        <fullName evidence="2">Uncharacterized protein</fullName>
    </submittedName>
</protein>
<feature type="compositionally biased region" description="Polar residues" evidence="1">
    <location>
        <begin position="137"/>
        <end position="146"/>
    </location>
</feature>
<sequence length="807" mass="87038">MSDLEDELREQLASTQQKLNLCQESIKNYRPEKVKDTPENLIPRLGQFPTNAAYFNTVTITHTAKEMQKKEEITQPLAMPTLLGNAANPNASGFNSVHTGVRLTHQQVWRLKGISLGNLVHSLTLAPGEATKVVVQDWSSSQTGNRNESLSQNEASSSSNNDSRAVEEIQNSTAQEALTGSSTNRAKSVSASEGVSLLFISAGAAINNTVATSVNTSNGSKEASVNANQRIQQATEKAAETARTRRASVVKEVSQRDSSATTSRVVANYNHMHALTMMYYEVLEIYEITTEVVRVQPCVFIPFQLMDAKTLLENHAVNLIDAANAAGLDILANAIMVNKQYFHSSLNLPSYLNDISEALQATQNISNYCMQIKMPWQGESDNNIPPAFQESHTAILDNIIELSNNAAALLAQANDINVASKPDSGLDQAVRYLVDALGGRPGMKSTVSSFGGSLQYVERDLLPTYPESTQQEVKAYLTNAKAYFDMLVDTTRSAIDAASKAQASIASLKAVTNVAEQLNPYLEYFNQSVWLKSLTPATVHSLLQDKTHNGASLNTLIDPKPIAITGNLVGFAYSQDDKLDDDLPQQKSTVVVPTGGVFAEAVLGESVAAERIDLTRFWNWQDSPIPLTPPELSPVSTNFSANQMNLTPTDFASFQANLQSSNTLPNPTGLAAMIESMAKGDMFKDMSGKEAAQTLASAVAGYASSSEQKALAIASQNFMKTMDIGEKLATGVLTQGASTLLGGLETLKGTGVLEKMLGLGDDKVSAALDGTSEQDIIEKLKKRPLPEKPKGTKPPDKPLPETPDEEN</sequence>
<comment type="caution">
    <text evidence="2">The sequence shown here is derived from an EMBL/GenBank/DDBJ whole genome shotgun (WGS) entry which is preliminary data.</text>
</comment>
<feature type="compositionally biased region" description="Basic and acidic residues" evidence="1">
    <location>
        <begin position="779"/>
        <end position="799"/>
    </location>
</feature>
<feature type="region of interest" description="Disordered" evidence="1">
    <location>
        <begin position="779"/>
        <end position="807"/>
    </location>
</feature>
<evidence type="ECO:0000313" key="2">
    <source>
        <dbReference type="EMBL" id="HBU51779.1"/>
    </source>
</evidence>
<accession>A0A358DZT0</accession>
<evidence type="ECO:0000313" key="3">
    <source>
        <dbReference type="Proteomes" id="UP000264779"/>
    </source>
</evidence>
<reference evidence="2 3" key="1">
    <citation type="journal article" date="2018" name="Nat. Biotechnol.">
        <title>A standardized bacterial taxonomy based on genome phylogeny substantially revises the tree of life.</title>
        <authorList>
            <person name="Parks D.H."/>
            <person name="Chuvochina M."/>
            <person name="Waite D.W."/>
            <person name="Rinke C."/>
            <person name="Skarshewski A."/>
            <person name="Chaumeil P.A."/>
            <person name="Hugenholtz P."/>
        </authorList>
    </citation>
    <scope>NUCLEOTIDE SEQUENCE [LARGE SCALE GENOMIC DNA]</scope>
    <source>
        <strain evidence="2">UBA11621</strain>
    </source>
</reference>
<evidence type="ECO:0000256" key="1">
    <source>
        <dbReference type="SAM" id="MobiDB-lite"/>
    </source>
</evidence>
<feature type="compositionally biased region" description="Polar residues" evidence="1">
    <location>
        <begin position="169"/>
        <end position="186"/>
    </location>
</feature>
<gene>
    <name evidence="2" type="ORF">DEB45_11000</name>
</gene>
<proteinExistence type="predicted"/>